<dbReference type="KEGG" id="sace:GIY23_09995"/>
<reference evidence="3" key="1">
    <citation type="submission" date="2019-11" db="EMBL/GenBank/DDBJ databases">
        <title>The complete genome sequence of Saccharopolyspora sp. E2A.</title>
        <authorList>
            <person name="Zhang G."/>
        </authorList>
    </citation>
    <scope>NUCLEOTIDE SEQUENCE [LARGE SCALE GENOMIC DNA]</scope>
    <source>
        <strain evidence="3">E2A</strain>
    </source>
</reference>
<dbReference type="AlphaFoldDB" id="A0A5Q3Q8P9"/>
<keyword evidence="3" id="KW-1185">Reference proteome</keyword>
<dbReference type="EMBL" id="CP045929">
    <property type="protein sequence ID" value="QGK69806.1"/>
    <property type="molecule type" value="Genomic_DNA"/>
</dbReference>
<evidence type="ECO:0000313" key="2">
    <source>
        <dbReference type="EMBL" id="QGK69806.1"/>
    </source>
</evidence>
<dbReference type="InterPro" id="IPR025438">
    <property type="entry name" value="DUF4180"/>
</dbReference>
<dbReference type="Proteomes" id="UP000371041">
    <property type="component" value="Chromosome"/>
</dbReference>
<gene>
    <name evidence="2" type="ORF">GIY23_09995</name>
</gene>
<feature type="domain" description="DUF4180" evidence="1">
    <location>
        <begin position="7"/>
        <end position="116"/>
    </location>
</feature>
<protein>
    <submittedName>
        <fullName evidence="2">DUF4180 domain-containing protein</fullName>
    </submittedName>
</protein>
<dbReference type="RefSeq" id="WP_154076399.1">
    <property type="nucleotide sequence ID" value="NZ_CP045929.1"/>
</dbReference>
<evidence type="ECO:0000259" key="1">
    <source>
        <dbReference type="Pfam" id="PF13788"/>
    </source>
</evidence>
<evidence type="ECO:0000313" key="3">
    <source>
        <dbReference type="Proteomes" id="UP000371041"/>
    </source>
</evidence>
<organism evidence="2 3">
    <name type="scientific">Allosaccharopolyspora coralli</name>
    <dbReference type="NCBI Taxonomy" id="2665642"/>
    <lineage>
        <taxon>Bacteria</taxon>
        <taxon>Bacillati</taxon>
        <taxon>Actinomycetota</taxon>
        <taxon>Actinomycetes</taxon>
        <taxon>Pseudonocardiales</taxon>
        <taxon>Pseudonocardiaceae</taxon>
        <taxon>Allosaccharopolyspora</taxon>
    </lineage>
</organism>
<sequence>MLETLHGVAVYHCSPEGEALATERDATDVLGEVYLDNPDLLAIPAARLTGDFFRLESGVAGALTQKFVQYGLRVAVLGDVSAHLEASEAFAAYVRECNRGRQVWFLADRAELVRKLGDTTGTARPTG</sequence>
<name>A0A5Q3Q8P9_9PSEU</name>
<proteinExistence type="predicted"/>
<accession>A0A5Q3Q8P9</accession>
<dbReference type="Pfam" id="PF13788">
    <property type="entry name" value="DUF4180"/>
    <property type="match status" value="1"/>
</dbReference>